<name>A0A918H343_9ACTN</name>
<accession>A0A918H343</accession>
<dbReference type="EMBL" id="BMQQ01000009">
    <property type="protein sequence ID" value="GGT33805.1"/>
    <property type="molecule type" value="Genomic_DNA"/>
</dbReference>
<keyword evidence="3" id="KW-1185">Reference proteome</keyword>
<dbReference type="InterPro" id="IPR012312">
    <property type="entry name" value="Hemerythrin-like"/>
</dbReference>
<dbReference type="Pfam" id="PF01814">
    <property type="entry name" value="Hemerythrin"/>
    <property type="match status" value="1"/>
</dbReference>
<sequence length="53" mass="6082">MARILGELQELLARLDDADPERLRGEFDRLAAELETHFAYEEEQVLPLLRASA</sequence>
<proteinExistence type="predicted"/>
<evidence type="ECO:0000313" key="2">
    <source>
        <dbReference type="EMBL" id="GGT33805.1"/>
    </source>
</evidence>
<evidence type="ECO:0000259" key="1">
    <source>
        <dbReference type="Pfam" id="PF01814"/>
    </source>
</evidence>
<gene>
    <name evidence="2" type="ORF">GCM10014713_29450</name>
</gene>
<feature type="domain" description="Hemerythrin-like" evidence="1">
    <location>
        <begin position="2"/>
        <end position="50"/>
    </location>
</feature>
<dbReference type="Proteomes" id="UP000619486">
    <property type="component" value="Unassembled WGS sequence"/>
</dbReference>
<comment type="caution">
    <text evidence="2">The sequence shown here is derived from an EMBL/GenBank/DDBJ whole genome shotgun (WGS) entry which is preliminary data.</text>
</comment>
<organism evidence="2 3">
    <name type="scientific">Streptomyces purpureus</name>
    <dbReference type="NCBI Taxonomy" id="1951"/>
    <lineage>
        <taxon>Bacteria</taxon>
        <taxon>Bacillati</taxon>
        <taxon>Actinomycetota</taxon>
        <taxon>Actinomycetes</taxon>
        <taxon>Kitasatosporales</taxon>
        <taxon>Streptomycetaceae</taxon>
        <taxon>Streptomyces</taxon>
    </lineage>
</organism>
<evidence type="ECO:0000313" key="3">
    <source>
        <dbReference type="Proteomes" id="UP000619486"/>
    </source>
</evidence>
<protein>
    <recommendedName>
        <fullName evidence="1">Hemerythrin-like domain-containing protein</fullName>
    </recommendedName>
</protein>
<dbReference type="Gene3D" id="1.20.120.520">
    <property type="entry name" value="nmb1532 protein domain like"/>
    <property type="match status" value="1"/>
</dbReference>
<reference evidence="2" key="2">
    <citation type="submission" date="2020-09" db="EMBL/GenBank/DDBJ databases">
        <authorList>
            <person name="Sun Q."/>
            <person name="Ohkuma M."/>
        </authorList>
    </citation>
    <scope>NUCLEOTIDE SEQUENCE</scope>
    <source>
        <strain evidence="2">JCM 3172</strain>
    </source>
</reference>
<reference evidence="2" key="1">
    <citation type="journal article" date="2014" name="Int. J. Syst. Evol. Microbiol.">
        <title>Complete genome sequence of Corynebacterium casei LMG S-19264T (=DSM 44701T), isolated from a smear-ripened cheese.</title>
        <authorList>
            <consortium name="US DOE Joint Genome Institute (JGI-PGF)"/>
            <person name="Walter F."/>
            <person name="Albersmeier A."/>
            <person name="Kalinowski J."/>
            <person name="Ruckert C."/>
        </authorList>
    </citation>
    <scope>NUCLEOTIDE SEQUENCE</scope>
    <source>
        <strain evidence="2">JCM 3172</strain>
    </source>
</reference>
<dbReference type="AlphaFoldDB" id="A0A918H343"/>